<dbReference type="RefSeq" id="WP_058002357.1">
    <property type="nucleotide sequence ID" value="NZ_CP065424.1"/>
</dbReference>
<dbReference type="InterPro" id="IPR009920">
    <property type="entry name" value="HEPPP_synth_su1"/>
</dbReference>
<keyword evidence="2" id="KW-1185">Reference proteome</keyword>
<evidence type="ECO:0008006" key="3">
    <source>
        <dbReference type="Google" id="ProtNLM"/>
    </source>
</evidence>
<protein>
    <recommendedName>
        <fullName evidence="3">Heptaprenyl diphosphate synthase</fullName>
    </recommendedName>
</protein>
<dbReference type="AlphaFoldDB" id="A0A8E2LE06"/>
<dbReference type="Gene3D" id="1.20.120.1450">
    <property type="match status" value="1"/>
</dbReference>
<dbReference type="GO" id="GO:0009234">
    <property type="term" value="P:menaquinone biosynthetic process"/>
    <property type="evidence" value="ECO:0007669"/>
    <property type="project" value="InterPro"/>
</dbReference>
<sequence length="270" mass="31587">MDLQERMQQIALIKETIKQKISQNYLMQFIDEPYIDEDRMNILIESLSSLKLTKGNINKYVTTTMLIQIALDTHDKVNNTSELLKKRQLTVLAGDYYSGLYYKILAEVENVPLIRTLAEGIKIVNEHKVAIYRLEDCTVEQYMDTLKKVESTIISKFINFFGSKELSILGEELLFLITISNEIEKVKKEKHSTLFEALTKLLLPTNLNTFQQLSSENKYYLIEKCQPFIDQTIEKIVMVKEKLNLNQLLDQRIHFLLKQHSREKLFLEEG</sequence>
<name>A0A8E2LE06_9BACI</name>
<gene>
    <name evidence="1" type="ORF">BWZ43_19940</name>
</gene>
<comment type="caution">
    <text evidence="1">The sequence shown here is derived from an EMBL/GenBank/DDBJ whole genome shotgun (WGS) entry which is preliminary data.</text>
</comment>
<organism evidence="1 2">
    <name type="scientific">Heyndrickxia oleronia</name>
    <dbReference type="NCBI Taxonomy" id="38875"/>
    <lineage>
        <taxon>Bacteria</taxon>
        <taxon>Bacillati</taxon>
        <taxon>Bacillota</taxon>
        <taxon>Bacilli</taxon>
        <taxon>Bacillales</taxon>
        <taxon>Bacillaceae</taxon>
        <taxon>Heyndrickxia</taxon>
    </lineage>
</organism>
<reference evidence="1 2" key="1">
    <citation type="submission" date="2017-01" db="EMBL/GenBank/DDBJ databases">
        <title>Draft genome sequence of Bacillus oleronius.</title>
        <authorList>
            <person name="Allam M."/>
        </authorList>
    </citation>
    <scope>NUCLEOTIDE SEQUENCE [LARGE SCALE GENOMIC DNA]</scope>
    <source>
        <strain evidence="1 2">DSM 9356</strain>
    </source>
</reference>
<proteinExistence type="predicted"/>
<dbReference type="Pfam" id="PF07307">
    <property type="entry name" value="HEPPP_synt_1"/>
    <property type="match status" value="1"/>
</dbReference>
<evidence type="ECO:0000313" key="1">
    <source>
        <dbReference type="EMBL" id="OOP66639.1"/>
    </source>
</evidence>
<accession>A0A8E2LE06</accession>
<evidence type="ECO:0000313" key="2">
    <source>
        <dbReference type="Proteomes" id="UP000189761"/>
    </source>
</evidence>
<dbReference type="Proteomes" id="UP000189761">
    <property type="component" value="Unassembled WGS sequence"/>
</dbReference>
<dbReference type="EMBL" id="MTLA01000284">
    <property type="protein sequence ID" value="OOP66639.1"/>
    <property type="molecule type" value="Genomic_DNA"/>
</dbReference>